<organism evidence="2 3">
    <name type="scientific">Rhizobium multihospitium</name>
    <dbReference type="NCBI Taxonomy" id="410764"/>
    <lineage>
        <taxon>Bacteria</taxon>
        <taxon>Pseudomonadati</taxon>
        <taxon>Pseudomonadota</taxon>
        <taxon>Alphaproteobacteria</taxon>
        <taxon>Hyphomicrobiales</taxon>
        <taxon>Rhizobiaceae</taxon>
        <taxon>Rhizobium/Agrobacterium group</taxon>
        <taxon>Rhizobium</taxon>
    </lineage>
</organism>
<keyword evidence="1" id="KW-0812">Transmembrane</keyword>
<name>A0A1C3UHS0_9HYPH</name>
<evidence type="ECO:0000313" key="3">
    <source>
        <dbReference type="Proteomes" id="UP000199101"/>
    </source>
</evidence>
<feature type="transmembrane region" description="Helical" evidence="1">
    <location>
        <begin position="144"/>
        <end position="159"/>
    </location>
</feature>
<dbReference type="EMBL" id="FMAG01000001">
    <property type="protein sequence ID" value="SCB15011.1"/>
    <property type="molecule type" value="Genomic_DNA"/>
</dbReference>
<evidence type="ECO:0000313" key="2">
    <source>
        <dbReference type="EMBL" id="SCB15011.1"/>
    </source>
</evidence>
<dbReference type="AlphaFoldDB" id="A0A1C3UHS0"/>
<feature type="transmembrane region" description="Helical" evidence="1">
    <location>
        <begin position="12"/>
        <end position="35"/>
    </location>
</feature>
<dbReference type="OrthoDB" id="8402000at2"/>
<evidence type="ECO:0000256" key="1">
    <source>
        <dbReference type="SAM" id="Phobius"/>
    </source>
</evidence>
<keyword evidence="1" id="KW-1133">Transmembrane helix</keyword>
<dbReference type="RefSeq" id="WP_092707981.1">
    <property type="nucleotide sequence ID" value="NZ_FMAG01000001.1"/>
</dbReference>
<proteinExistence type="predicted"/>
<keyword evidence="3" id="KW-1185">Reference proteome</keyword>
<gene>
    <name evidence="2" type="ORF">GA0061103_2229</name>
</gene>
<sequence length="168" mass="17935">MEGETQLSGRITFLIVGSLFLAIAIGMGALALYLYRIYANATAMAACTVFSWAFASMVISMALVLLTSRNTTKGKVGTRRGQVTISLGNKLAGSSGHITGDGVEAEGETRTRITSVAPSLFLILSSIGLALLGLFLFGRHRLDLIGSGMFIAVVFYIANRSRLAWPRK</sequence>
<protein>
    <submittedName>
        <fullName evidence="2">Uncharacterized protein</fullName>
    </submittedName>
</protein>
<reference evidence="3" key="1">
    <citation type="submission" date="2016-08" db="EMBL/GenBank/DDBJ databases">
        <authorList>
            <person name="Varghese N."/>
            <person name="Submissions Spin"/>
        </authorList>
    </citation>
    <scope>NUCLEOTIDE SEQUENCE [LARGE SCALE GENOMIC DNA]</scope>
    <source>
        <strain evidence="3">HAMBI 2975</strain>
    </source>
</reference>
<keyword evidence="1" id="KW-0472">Membrane</keyword>
<feature type="transmembrane region" description="Helical" evidence="1">
    <location>
        <begin position="41"/>
        <end position="66"/>
    </location>
</feature>
<feature type="transmembrane region" description="Helical" evidence="1">
    <location>
        <begin position="120"/>
        <end position="138"/>
    </location>
</feature>
<accession>A0A1C3UHS0</accession>
<dbReference type="Proteomes" id="UP000199101">
    <property type="component" value="Unassembled WGS sequence"/>
</dbReference>